<comment type="caution">
    <text evidence="1">The sequence shown here is derived from an EMBL/GenBank/DDBJ whole genome shotgun (WGS) entry which is preliminary data.</text>
</comment>
<dbReference type="SUPFAM" id="SSF103084">
    <property type="entry name" value="Holliday junction resolvase RusA"/>
    <property type="match status" value="1"/>
</dbReference>
<dbReference type="EMBL" id="JBIEKR010000006">
    <property type="protein sequence ID" value="MFG6273292.1"/>
    <property type="molecule type" value="Genomic_DNA"/>
</dbReference>
<proteinExistence type="predicted"/>
<protein>
    <submittedName>
        <fullName evidence="1">Uncharacterized protein</fullName>
    </submittedName>
</protein>
<reference evidence="1 2" key="1">
    <citation type="submission" date="2024-10" db="EMBL/GenBank/DDBJ databases">
        <authorList>
            <person name="Sang B.-I."/>
            <person name="Prabhaharan D."/>
        </authorList>
    </citation>
    <scope>NUCLEOTIDE SEQUENCE [LARGE SCALE GENOMIC DNA]</scope>
    <source>
        <strain evidence="1 2">MH</strain>
    </source>
</reference>
<name>A0ABW7DPK3_9FIRM</name>
<dbReference type="RefSeq" id="WP_113856246.1">
    <property type="nucleotide sequence ID" value="NZ_CP011940.1"/>
</dbReference>
<organism evidence="1 2">
    <name type="scientific">Megasphaera hexanoica</name>
    <dbReference type="NCBI Taxonomy" id="1675036"/>
    <lineage>
        <taxon>Bacteria</taxon>
        <taxon>Bacillati</taxon>
        <taxon>Bacillota</taxon>
        <taxon>Negativicutes</taxon>
        <taxon>Veillonellales</taxon>
        <taxon>Veillonellaceae</taxon>
        <taxon>Megasphaera</taxon>
    </lineage>
</organism>
<evidence type="ECO:0000313" key="1">
    <source>
        <dbReference type="EMBL" id="MFG6273292.1"/>
    </source>
</evidence>
<dbReference type="Proteomes" id="UP001605989">
    <property type="component" value="Unassembled WGS sequence"/>
</dbReference>
<gene>
    <name evidence="1" type="ORF">ACGTZG_08835</name>
</gene>
<dbReference type="InterPro" id="IPR036614">
    <property type="entry name" value="RusA-like_sf"/>
</dbReference>
<evidence type="ECO:0000313" key="2">
    <source>
        <dbReference type="Proteomes" id="UP001605989"/>
    </source>
</evidence>
<sequence>MLKITIPATLPGLNEYVKANRANAYKGSRVSRDAHYICRLGALPIRGKMLPKCMPVFRWYEPNRRRDKDNIAMAKKFILDSLQEMNVLENDGWEQIMGFIDEFYIDKMNPRVEVRIYEPTDADEFFKELRRWTMLLWKHV</sequence>
<accession>A0ABW7DPK3</accession>
<keyword evidence="2" id="KW-1185">Reference proteome</keyword>
<dbReference type="Gene3D" id="3.30.1330.70">
    <property type="entry name" value="Holliday junction resolvase RusA"/>
    <property type="match status" value="1"/>
</dbReference>